<feature type="transmembrane region" description="Helical" evidence="2">
    <location>
        <begin position="16"/>
        <end position="34"/>
    </location>
</feature>
<feature type="transmembrane region" description="Helical" evidence="2">
    <location>
        <begin position="163"/>
        <end position="186"/>
    </location>
</feature>
<feature type="transmembrane region" description="Helical" evidence="2">
    <location>
        <begin position="257"/>
        <end position="276"/>
    </location>
</feature>
<keyword evidence="2" id="KW-0812">Transmembrane</keyword>
<feature type="domain" description="EamA" evidence="3">
    <location>
        <begin position="14"/>
        <end position="154"/>
    </location>
</feature>
<dbReference type="AlphaFoldDB" id="A0A6H9YGG1"/>
<gene>
    <name evidence="4" type="ORF">F8566_31985</name>
</gene>
<keyword evidence="5" id="KW-1185">Reference proteome</keyword>
<feature type="transmembrane region" description="Helical" evidence="2">
    <location>
        <begin position="282"/>
        <end position="298"/>
    </location>
</feature>
<reference evidence="4 5" key="1">
    <citation type="submission" date="2019-09" db="EMBL/GenBank/DDBJ databases">
        <title>Actinomadura physcomitrii sp. nov., a novel actinomycete isolated from moss [Physcomitrium sphaericum (Ludw) Fuernr].</title>
        <authorList>
            <person name="Zhuang X."/>
            <person name="Liu C."/>
        </authorList>
    </citation>
    <scope>NUCLEOTIDE SEQUENCE [LARGE SCALE GENOMIC DNA]</scope>
    <source>
        <strain evidence="4 5">HMC1</strain>
    </source>
</reference>
<dbReference type="InterPro" id="IPR000620">
    <property type="entry name" value="EamA_dom"/>
</dbReference>
<feature type="transmembrane region" description="Helical" evidence="2">
    <location>
        <begin position="84"/>
        <end position="104"/>
    </location>
</feature>
<organism evidence="4 5">
    <name type="scientific">Actinomadura rudentiformis</name>
    <dbReference type="NCBI Taxonomy" id="359158"/>
    <lineage>
        <taxon>Bacteria</taxon>
        <taxon>Bacillati</taxon>
        <taxon>Actinomycetota</taxon>
        <taxon>Actinomycetes</taxon>
        <taxon>Streptosporangiales</taxon>
        <taxon>Thermomonosporaceae</taxon>
        <taxon>Actinomadura</taxon>
    </lineage>
</organism>
<proteinExistence type="inferred from homology"/>
<name>A0A6H9YGG1_9ACTN</name>
<evidence type="ECO:0000256" key="2">
    <source>
        <dbReference type="SAM" id="Phobius"/>
    </source>
</evidence>
<comment type="similarity">
    <text evidence="1">Belongs to the EamA transporter family.</text>
</comment>
<evidence type="ECO:0000313" key="4">
    <source>
        <dbReference type="EMBL" id="KAB2343968.1"/>
    </source>
</evidence>
<keyword evidence="2" id="KW-0472">Membrane</keyword>
<dbReference type="InterPro" id="IPR037185">
    <property type="entry name" value="EmrE-like"/>
</dbReference>
<feature type="transmembrane region" description="Helical" evidence="2">
    <location>
        <begin position="110"/>
        <end position="130"/>
    </location>
</feature>
<dbReference type="GO" id="GO:0016020">
    <property type="term" value="C:membrane"/>
    <property type="evidence" value="ECO:0007669"/>
    <property type="project" value="InterPro"/>
</dbReference>
<dbReference type="OrthoDB" id="5150004at2"/>
<comment type="caution">
    <text evidence="4">The sequence shown here is derived from an EMBL/GenBank/DDBJ whole genome shotgun (WGS) entry which is preliminary data.</text>
</comment>
<dbReference type="RefSeq" id="WP_151565596.1">
    <property type="nucleotide sequence ID" value="NZ_WBMT01000017.1"/>
</dbReference>
<accession>A0A6H9YGG1</accession>
<keyword evidence="2" id="KW-1133">Transmembrane helix</keyword>
<feature type="transmembrane region" description="Helical" evidence="2">
    <location>
        <begin position="46"/>
        <end position="63"/>
    </location>
</feature>
<dbReference type="Proteomes" id="UP000468735">
    <property type="component" value="Unassembled WGS sequence"/>
</dbReference>
<dbReference type="EMBL" id="WBMT01000017">
    <property type="protein sequence ID" value="KAB2343968.1"/>
    <property type="molecule type" value="Genomic_DNA"/>
</dbReference>
<evidence type="ECO:0000259" key="3">
    <source>
        <dbReference type="Pfam" id="PF00892"/>
    </source>
</evidence>
<dbReference type="SUPFAM" id="SSF103481">
    <property type="entry name" value="Multidrug resistance efflux transporter EmrE"/>
    <property type="match status" value="2"/>
</dbReference>
<feature type="transmembrane region" description="Helical" evidence="2">
    <location>
        <begin position="137"/>
        <end position="157"/>
    </location>
</feature>
<sequence>MTSTTSISTGTSTRGVLGAGSAMFCVGTLTAVSATIADYPVFGGQAVRYTAAAVILLVAVRLVDRRRGGRRFTLRSLTLRDLTLLTALAGTGLAAFNVFIVAATRDTSPATIGTVIATVPIALALVGPILERRRPSPVIVVSAVVVTLGAALANGLGTGTLRGLLLSLGALGGEVCFSLLAVPLLPKLGPLRVSAYSAALAAPMLLVIGLIADGRAVLRVPTVGEAAGFTYLSVVVTTVAFLLWYDALGRLGADRAGLFAGVIPVSAVITTVALGLGSPAPADLAGAALVAVGVVIGLRPGRRRPAPTPAPAPATAGC</sequence>
<feature type="transmembrane region" description="Helical" evidence="2">
    <location>
        <begin position="226"/>
        <end position="245"/>
    </location>
</feature>
<dbReference type="Pfam" id="PF00892">
    <property type="entry name" value="EamA"/>
    <property type="match status" value="2"/>
</dbReference>
<feature type="transmembrane region" description="Helical" evidence="2">
    <location>
        <begin position="193"/>
        <end position="214"/>
    </location>
</feature>
<evidence type="ECO:0000313" key="5">
    <source>
        <dbReference type="Proteomes" id="UP000468735"/>
    </source>
</evidence>
<protein>
    <submittedName>
        <fullName evidence="4">DMT family transporter</fullName>
    </submittedName>
</protein>
<evidence type="ECO:0000256" key="1">
    <source>
        <dbReference type="ARBA" id="ARBA00007362"/>
    </source>
</evidence>
<feature type="domain" description="EamA" evidence="3">
    <location>
        <begin position="184"/>
        <end position="296"/>
    </location>
</feature>